<evidence type="ECO:0000256" key="2">
    <source>
        <dbReference type="ARBA" id="ARBA00017632"/>
    </source>
</evidence>
<keyword evidence="16" id="KW-1185">Reference proteome</keyword>
<dbReference type="OrthoDB" id="2162449at2759"/>
<dbReference type="PANTHER" id="PTHR46161:SF3">
    <property type="entry name" value="NUCLEOSIDE DIPHOSPHATE KINASE DDB_G0292928-RELATED"/>
    <property type="match status" value="1"/>
</dbReference>
<gene>
    <name evidence="15" type="ORF">AYI70_g10666</name>
</gene>
<evidence type="ECO:0000256" key="4">
    <source>
        <dbReference type="ARBA" id="ARBA00022679"/>
    </source>
</evidence>
<dbReference type="PROSITE" id="PS00469">
    <property type="entry name" value="NDPK"/>
    <property type="match status" value="1"/>
</dbReference>
<keyword evidence="7 13" id="KW-0418">Kinase</keyword>
<dbReference type="GO" id="GO:0006241">
    <property type="term" value="P:CTP biosynthetic process"/>
    <property type="evidence" value="ECO:0007669"/>
    <property type="project" value="InterPro"/>
</dbReference>
<dbReference type="PANTHER" id="PTHR46161">
    <property type="entry name" value="NUCLEOSIDE DIPHOSPHATE KINASE"/>
    <property type="match status" value="1"/>
</dbReference>
<dbReference type="EC" id="2.7.4.6" evidence="13"/>
<evidence type="ECO:0000256" key="1">
    <source>
        <dbReference type="ARBA" id="ARBA00008142"/>
    </source>
</evidence>
<dbReference type="PRINTS" id="PR01243">
    <property type="entry name" value="NUCDPKINASE"/>
</dbReference>
<evidence type="ECO:0000259" key="14">
    <source>
        <dbReference type="SMART" id="SM00562"/>
    </source>
</evidence>
<dbReference type="Pfam" id="PF00334">
    <property type="entry name" value="NDK"/>
    <property type="match status" value="1"/>
</dbReference>
<name>A0A1R1X5G9_9FUNG</name>
<evidence type="ECO:0000313" key="16">
    <source>
        <dbReference type="Proteomes" id="UP000187283"/>
    </source>
</evidence>
<keyword evidence="4 13" id="KW-0808">Transferase</keyword>
<dbReference type="Gene3D" id="3.30.70.141">
    <property type="entry name" value="Nucleoside diphosphate kinase-like domain"/>
    <property type="match status" value="1"/>
</dbReference>
<reference evidence="15 16" key="1">
    <citation type="submission" date="2017-01" db="EMBL/GenBank/DDBJ databases">
        <authorList>
            <person name="Mah S.A."/>
            <person name="Swanson W.J."/>
            <person name="Moy G.W."/>
            <person name="Vacquier V.D."/>
        </authorList>
    </citation>
    <scope>NUCLEOTIDE SEQUENCE [LARGE SCALE GENOMIC DNA]</scope>
    <source>
        <strain evidence="15 16">GSMNP</strain>
    </source>
</reference>
<dbReference type="STRING" id="133412.A0A1R1X5G9"/>
<dbReference type="InterPro" id="IPR034907">
    <property type="entry name" value="NDK-like_dom"/>
</dbReference>
<dbReference type="EMBL" id="LSSN01005272">
    <property type="protein sequence ID" value="OMJ09886.1"/>
    <property type="molecule type" value="Genomic_DNA"/>
</dbReference>
<comment type="caution">
    <text evidence="11">Lacks conserved residue(s) required for the propagation of feature annotation.</text>
</comment>
<dbReference type="SUPFAM" id="SSF54919">
    <property type="entry name" value="Nucleoside diphosphate kinase, NDK"/>
    <property type="match status" value="1"/>
</dbReference>
<evidence type="ECO:0000256" key="6">
    <source>
        <dbReference type="ARBA" id="ARBA00022741"/>
    </source>
</evidence>
<evidence type="ECO:0000256" key="11">
    <source>
        <dbReference type="PROSITE-ProRule" id="PRU00706"/>
    </source>
</evidence>
<dbReference type="GO" id="GO:0006183">
    <property type="term" value="P:GTP biosynthetic process"/>
    <property type="evidence" value="ECO:0007669"/>
    <property type="project" value="InterPro"/>
</dbReference>
<evidence type="ECO:0000256" key="10">
    <source>
        <dbReference type="ARBA" id="ARBA00023080"/>
    </source>
</evidence>
<keyword evidence="10" id="KW-0546">Nucleotide metabolism</keyword>
<evidence type="ECO:0000256" key="12">
    <source>
        <dbReference type="RuleBase" id="RU004011"/>
    </source>
</evidence>
<feature type="domain" description="Nucleoside diphosphate kinase-like" evidence="14">
    <location>
        <begin position="1"/>
        <end position="77"/>
    </location>
</feature>
<evidence type="ECO:0000256" key="3">
    <source>
        <dbReference type="ARBA" id="ARBA00022490"/>
    </source>
</evidence>
<keyword evidence="8 13" id="KW-0067">ATP-binding</keyword>
<comment type="similarity">
    <text evidence="1 11 12">Belongs to the NDK family.</text>
</comment>
<protein>
    <recommendedName>
        <fullName evidence="2 13">Nucleoside diphosphate kinase</fullName>
        <ecNumber evidence="13">2.7.4.6</ecNumber>
    </recommendedName>
</protein>
<keyword evidence="9" id="KW-0460">Magnesium</keyword>
<organism evidence="15 16">
    <name type="scientific">Smittium culicis</name>
    <dbReference type="NCBI Taxonomy" id="133412"/>
    <lineage>
        <taxon>Eukaryota</taxon>
        <taxon>Fungi</taxon>
        <taxon>Fungi incertae sedis</taxon>
        <taxon>Zoopagomycota</taxon>
        <taxon>Kickxellomycotina</taxon>
        <taxon>Harpellomycetes</taxon>
        <taxon>Harpellales</taxon>
        <taxon>Legeriomycetaceae</taxon>
        <taxon>Smittium</taxon>
    </lineage>
</organism>
<proteinExistence type="inferred from homology"/>
<dbReference type="SMART" id="SM00562">
    <property type="entry name" value="NDK"/>
    <property type="match status" value="1"/>
</dbReference>
<accession>A0A1R1X5G9</accession>
<evidence type="ECO:0000313" key="15">
    <source>
        <dbReference type="EMBL" id="OMJ09886.1"/>
    </source>
</evidence>
<dbReference type="InterPro" id="IPR001564">
    <property type="entry name" value="Nucleoside_diP_kinase"/>
</dbReference>
<dbReference type="GO" id="GO:0005524">
    <property type="term" value="F:ATP binding"/>
    <property type="evidence" value="ECO:0007669"/>
    <property type="project" value="UniProtKB-KW"/>
</dbReference>
<evidence type="ECO:0000256" key="7">
    <source>
        <dbReference type="ARBA" id="ARBA00022777"/>
    </source>
</evidence>
<keyword evidence="5" id="KW-0479">Metal-binding</keyword>
<dbReference type="GO" id="GO:0006228">
    <property type="term" value="P:UTP biosynthetic process"/>
    <property type="evidence" value="ECO:0007669"/>
    <property type="project" value="InterPro"/>
</dbReference>
<dbReference type="GO" id="GO:0004550">
    <property type="term" value="F:nucleoside diphosphate kinase activity"/>
    <property type="evidence" value="ECO:0007669"/>
    <property type="project" value="UniProtKB-EC"/>
</dbReference>
<dbReference type="Proteomes" id="UP000187283">
    <property type="component" value="Unassembled WGS sequence"/>
</dbReference>
<keyword evidence="6 13" id="KW-0547">Nucleotide-binding</keyword>
<comment type="caution">
    <text evidence="15">The sequence shown here is derived from an EMBL/GenBank/DDBJ whole genome shotgun (WGS) entry which is preliminary data.</text>
</comment>
<evidence type="ECO:0000256" key="5">
    <source>
        <dbReference type="ARBA" id="ARBA00022723"/>
    </source>
</evidence>
<dbReference type="PROSITE" id="PS51374">
    <property type="entry name" value="NDPK_LIKE"/>
    <property type="match status" value="1"/>
</dbReference>
<dbReference type="InterPro" id="IPR023005">
    <property type="entry name" value="Nucleoside_diP_kinase_AS"/>
</dbReference>
<sequence length="77" mass="8709">MYMTSGEFVALVIRGEQAISKWRRLIGKTHPVRAKVDGTFSLRSKFGLTDTRNSFHGSDSNENARVEINKLFPGFFS</sequence>
<evidence type="ECO:0000256" key="13">
    <source>
        <dbReference type="RuleBase" id="RU004013"/>
    </source>
</evidence>
<dbReference type="InterPro" id="IPR036850">
    <property type="entry name" value="NDK-like_dom_sf"/>
</dbReference>
<dbReference type="AlphaFoldDB" id="A0A1R1X5G9"/>
<dbReference type="GO" id="GO:0046872">
    <property type="term" value="F:metal ion binding"/>
    <property type="evidence" value="ECO:0007669"/>
    <property type="project" value="UniProtKB-KW"/>
</dbReference>
<evidence type="ECO:0000256" key="8">
    <source>
        <dbReference type="ARBA" id="ARBA00022840"/>
    </source>
</evidence>
<evidence type="ECO:0000256" key="9">
    <source>
        <dbReference type="ARBA" id="ARBA00022842"/>
    </source>
</evidence>
<keyword evidence="3" id="KW-0963">Cytoplasm</keyword>
<comment type="catalytic activity">
    <reaction evidence="13">
        <text>a 2'-deoxyribonucleoside 5'-diphosphate + ATP = a 2'-deoxyribonucleoside 5'-triphosphate + ADP</text>
        <dbReference type="Rhea" id="RHEA:44640"/>
        <dbReference type="ChEBI" id="CHEBI:30616"/>
        <dbReference type="ChEBI" id="CHEBI:61560"/>
        <dbReference type="ChEBI" id="CHEBI:73316"/>
        <dbReference type="ChEBI" id="CHEBI:456216"/>
        <dbReference type="EC" id="2.7.4.6"/>
    </reaction>
</comment>